<dbReference type="SUPFAM" id="SSF57863">
    <property type="entry name" value="ArfGap/RecO-like zinc finger"/>
    <property type="match status" value="1"/>
</dbReference>
<dbReference type="Gene3D" id="1.20.1440.120">
    <property type="entry name" value="Recombination protein O, C-terminal domain"/>
    <property type="match status" value="1"/>
</dbReference>
<evidence type="ECO:0000256" key="5">
    <source>
        <dbReference type="ARBA" id="ARBA00023204"/>
    </source>
</evidence>
<keyword evidence="10" id="KW-1185">Reference proteome</keyword>
<evidence type="ECO:0000256" key="4">
    <source>
        <dbReference type="ARBA" id="ARBA00023172"/>
    </source>
</evidence>
<evidence type="ECO:0000256" key="7">
    <source>
        <dbReference type="HAMAP-Rule" id="MF_00201"/>
    </source>
</evidence>
<keyword evidence="4 7" id="KW-0233">DNA recombination</keyword>
<dbReference type="PANTHER" id="PTHR33991">
    <property type="entry name" value="DNA REPAIR PROTEIN RECO"/>
    <property type="match status" value="1"/>
</dbReference>
<evidence type="ECO:0000313" key="10">
    <source>
        <dbReference type="Proteomes" id="UP000245880"/>
    </source>
</evidence>
<dbReference type="Proteomes" id="UP000245880">
    <property type="component" value="Unassembled WGS sequence"/>
</dbReference>
<reference evidence="9 10" key="1">
    <citation type="submission" date="2018-03" db="EMBL/GenBank/DDBJ databases">
        <title>Genomic Encyclopedia of Archaeal and Bacterial Type Strains, Phase II (KMG-II): from individual species to whole genera.</title>
        <authorList>
            <person name="Goeker M."/>
        </authorList>
    </citation>
    <scope>NUCLEOTIDE SEQUENCE [LARGE SCALE GENOMIC DNA]</scope>
    <source>
        <strain evidence="9 10">DSM 100346</strain>
    </source>
</reference>
<feature type="domain" description="DNA replication/recombination mediator RecO N-terminal" evidence="8">
    <location>
        <begin position="1"/>
        <end position="74"/>
    </location>
</feature>
<dbReference type="HAMAP" id="MF_00201">
    <property type="entry name" value="RecO"/>
    <property type="match status" value="1"/>
</dbReference>
<dbReference type="InterPro" id="IPR022572">
    <property type="entry name" value="DNA_rep/recomb_RecO_N"/>
</dbReference>
<keyword evidence="3 7" id="KW-0227">DNA damage</keyword>
<dbReference type="GO" id="GO:0006310">
    <property type="term" value="P:DNA recombination"/>
    <property type="evidence" value="ECO:0007669"/>
    <property type="project" value="UniProtKB-UniRule"/>
</dbReference>
<proteinExistence type="inferred from homology"/>
<dbReference type="Gene3D" id="2.40.50.140">
    <property type="entry name" value="Nucleic acid-binding proteins"/>
    <property type="match status" value="1"/>
</dbReference>
<keyword evidence="5 7" id="KW-0234">DNA repair</keyword>
<name>A0A316AQS7_9BACT</name>
<evidence type="ECO:0000256" key="3">
    <source>
        <dbReference type="ARBA" id="ARBA00022763"/>
    </source>
</evidence>
<dbReference type="GO" id="GO:0043590">
    <property type="term" value="C:bacterial nucleoid"/>
    <property type="evidence" value="ECO:0007669"/>
    <property type="project" value="TreeGrafter"/>
</dbReference>
<dbReference type="InterPro" id="IPR012340">
    <property type="entry name" value="NA-bd_OB-fold"/>
</dbReference>
<comment type="caution">
    <text evidence="9">The sequence shown here is derived from an EMBL/GenBank/DDBJ whole genome shotgun (WGS) entry which is preliminary data.</text>
</comment>
<evidence type="ECO:0000259" key="8">
    <source>
        <dbReference type="Pfam" id="PF11967"/>
    </source>
</evidence>
<evidence type="ECO:0000256" key="2">
    <source>
        <dbReference type="ARBA" id="ARBA00021310"/>
    </source>
</evidence>
<evidence type="ECO:0000313" key="9">
    <source>
        <dbReference type="EMBL" id="PWJ59952.1"/>
    </source>
</evidence>
<dbReference type="GO" id="GO:0006302">
    <property type="term" value="P:double-strand break repair"/>
    <property type="evidence" value="ECO:0007669"/>
    <property type="project" value="TreeGrafter"/>
</dbReference>
<evidence type="ECO:0000256" key="1">
    <source>
        <dbReference type="ARBA" id="ARBA00007452"/>
    </source>
</evidence>
<comment type="function">
    <text evidence="7">Involved in DNA repair and RecF pathway recombination.</text>
</comment>
<accession>A0A316AQS7</accession>
<dbReference type="InterPro" id="IPR042242">
    <property type="entry name" value="RecO_C"/>
</dbReference>
<dbReference type="OrthoDB" id="9789152at2"/>
<dbReference type="SUPFAM" id="SSF50249">
    <property type="entry name" value="Nucleic acid-binding proteins"/>
    <property type="match status" value="1"/>
</dbReference>
<dbReference type="InterPro" id="IPR003717">
    <property type="entry name" value="RecO"/>
</dbReference>
<dbReference type="Pfam" id="PF11967">
    <property type="entry name" value="RecO_N"/>
    <property type="match status" value="1"/>
</dbReference>
<dbReference type="NCBIfam" id="TIGR00613">
    <property type="entry name" value="reco"/>
    <property type="match status" value="1"/>
</dbReference>
<dbReference type="RefSeq" id="WP_109671950.1">
    <property type="nucleotide sequence ID" value="NZ_QGDT01000001.1"/>
</dbReference>
<dbReference type="InterPro" id="IPR037278">
    <property type="entry name" value="ARFGAP/RecO"/>
</dbReference>
<dbReference type="PANTHER" id="PTHR33991:SF1">
    <property type="entry name" value="DNA REPAIR PROTEIN RECO"/>
    <property type="match status" value="1"/>
</dbReference>
<comment type="similarity">
    <text evidence="1 7">Belongs to the RecO family.</text>
</comment>
<sequence>MLYKTKGIAISYIRFRESSIIAKIYTESFGIQSYIVNSVRSSKAKGNKIALFQPLTLLDLVVYHKAKLDTVHRISEMKCTVPFHSIPFDIAKSSIALFLTEILGKTLKEEEENTKLFDFLVQSILHFDEMEGEFENFHIQFLIYYASYLGFGVESMSEMERELRQHHSPFGVDPQQDQVVDAILQNIGYGKVRLDRRSRANLLEKLIFFYKIHNEGMGDLRSLDVLREVLR</sequence>
<dbReference type="Pfam" id="PF02565">
    <property type="entry name" value="RecO_C"/>
    <property type="match status" value="1"/>
</dbReference>
<gene>
    <name evidence="7" type="primary">recO</name>
    <name evidence="9" type="ORF">CLV98_101127</name>
</gene>
<organism evidence="9 10">
    <name type="scientific">Dyadobacter jejuensis</name>
    <dbReference type="NCBI Taxonomy" id="1082580"/>
    <lineage>
        <taxon>Bacteria</taxon>
        <taxon>Pseudomonadati</taxon>
        <taxon>Bacteroidota</taxon>
        <taxon>Cytophagia</taxon>
        <taxon>Cytophagales</taxon>
        <taxon>Spirosomataceae</taxon>
        <taxon>Dyadobacter</taxon>
    </lineage>
</organism>
<dbReference type="AlphaFoldDB" id="A0A316AQS7"/>
<evidence type="ECO:0000256" key="6">
    <source>
        <dbReference type="ARBA" id="ARBA00033409"/>
    </source>
</evidence>
<dbReference type="EMBL" id="QGDT01000001">
    <property type="protein sequence ID" value="PWJ59952.1"/>
    <property type="molecule type" value="Genomic_DNA"/>
</dbReference>
<protein>
    <recommendedName>
        <fullName evidence="2 7">DNA repair protein RecO</fullName>
    </recommendedName>
    <alternativeName>
        <fullName evidence="6 7">Recombination protein O</fullName>
    </alternativeName>
</protein>